<reference evidence="4 5" key="1">
    <citation type="submission" date="2023-09" db="EMBL/GenBank/DDBJ databases">
        <authorList>
            <person name="Wang M."/>
        </authorList>
    </citation>
    <scope>NUCLEOTIDE SEQUENCE [LARGE SCALE GENOMIC DNA]</scope>
    <source>
        <strain evidence="4">GT-2023</strain>
        <tissue evidence="4">Liver</tissue>
    </source>
</reference>
<keyword evidence="5" id="KW-1185">Reference proteome</keyword>
<dbReference type="InterPro" id="IPR028149">
    <property type="entry name" value="Tantalus-like"/>
</dbReference>
<feature type="region of interest" description="Disordered" evidence="2">
    <location>
        <begin position="144"/>
        <end position="185"/>
    </location>
</feature>
<feature type="compositionally biased region" description="Polar residues" evidence="2">
    <location>
        <begin position="475"/>
        <end position="495"/>
    </location>
</feature>
<dbReference type="Proteomes" id="UP001558613">
    <property type="component" value="Unassembled WGS sequence"/>
</dbReference>
<accession>A0ABR3NC19</accession>
<evidence type="ECO:0000313" key="5">
    <source>
        <dbReference type="Proteomes" id="UP001558613"/>
    </source>
</evidence>
<dbReference type="InterPro" id="IPR026320">
    <property type="entry name" value="PRR14"/>
</dbReference>
<dbReference type="PANTHER" id="PTHR14522:SF2">
    <property type="entry name" value="PROLINE-RICH PROTEIN 14"/>
    <property type="match status" value="1"/>
</dbReference>
<keyword evidence="1" id="KW-0597">Phosphoprotein</keyword>
<feature type="region of interest" description="Disordered" evidence="2">
    <location>
        <begin position="314"/>
        <end position="353"/>
    </location>
</feature>
<feature type="domain" description="Tantalus-like" evidence="3">
    <location>
        <begin position="1014"/>
        <end position="1071"/>
    </location>
</feature>
<feature type="region of interest" description="Disordered" evidence="2">
    <location>
        <begin position="1"/>
        <end position="39"/>
    </location>
</feature>
<feature type="compositionally biased region" description="Basic and acidic residues" evidence="2">
    <location>
        <begin position="151"/>
        <end position="185"/>
    </location>
</feature>
<evidence type="ECO:0000256" key="1">
    <source>
        <dbReference type="ARBA" id="ARBA00022553"/>
    </source>
</evidence>
<feature type="region of interest" description="Disordered" evidence="2">
    <location>
        <begin position="474"/>
        <end position="505"/>
    </location>
</feature>
<protein>
    <recommendedName>
        <fullName evidence="3">Tantalus-like domain-containing protein</fullName>
    </recommendedName>
</protein>
<evidence type="ECO:0000256" key="2">
    <source>
        <dbReference type="SAM" id="MobiDB-lite"/>
    </source>
</evidence>
<dbReference type="PANTHER" id="PTHR14522">
    <property type="entry name" value="EMO2-RELATED"/>
    <property type="match status" value="1"/>
</dbReference>
<sequence length="1137" mass="125963">MGSSVTKAMNKWGVNPRKLSQKRAKRKDPPVVPPHQHTAHVDAHVYDLVSAEPQYAQVNKKRKQNEDGLHYAEIQVLQHENATSRKFKQTPNYDSTENHIRPVHHEDGCASISDITAYSYRRRRCLPGIDTCERERNIVPLKDVVQSPGETSKEEIESGDRTRPSDFGKGMKEVHRENEEALSDAKFRDPRWASATFNSSPPPGSSGEQLGVLERFLVSHQTEMKRLLTDTFGSLTQRLEAVERRMDQLCSQSSAHTRSLAQLHSKVGQLGRDLSFGCSDTPSISSACSRGMDADVPKDYKGIISNVSSSRPQSLYRSLSPKSKKDPVCSWTLSTPSQSSQSPAHKPEDLSCQDLSGNFSSSSSSCGILKTSPSGQTDNCLRSNYSPVSDFDDLEMELEAEKDRVALNLLVDSVLSSSDDSEIRRLPCNQEVLSSDSVGNNKSDQEGEDTLNNQCLHVPENPQVPSVQLLRSLVPSGSKSNTNTDHLCSSLNSKPSGKPAADSSKDECEKSLQQFFSQITFPFSTKLLGVQSISDKPKGCSVRTFNKKEEAILDKVKPNGLFHSTTTSLSNSTSVLDHVTMSMDVGGLTSTNDGDFGESAKIGSKRQSIDFQFSFSKDSPMKLSFQGSSVLPYCELAFQNQLVKGIGDQRSLGSIVAFRQACFSPHLSASRNGSFKPFLDSDTNKLLKHLSDTAYRLVSRSCSSNDLMNRWTGYRRTGSKLKHCGGKKHHLSGFPTLKFGETLSLSFFEQAGEISKHWQPILEDSMLSVSSRLTGTLDCPSDALPVNLDKDSACCPTLSQLFRPSTPPLSTLSKGSFSGAGVSTILALSSPTSFRLWFRHRRVNFPLMQLSRPGINTVMSRILGRCKCHPSRPLVDFTAPPGVDNDHHYIRRSSQEATPSRKRASARKAISSSSVCQNLSKIRLTPERSLDHSSRHSISPKSVRLDGSPTESVPSFAIASANVKYPGLHNRGASTEMNQVELYDTNTEAQGGQRSKRVSQIRIRKTVPKPDNNLTPMGLPKPKRLKKKEFSLEEIYTNKNYKSPTPNRSLETIFEEPKEKNGSLVCIGHQKRKRVLDFPDFTMPRKRKAKTNLGPLRVKGPRGRARRGRQDDVDLDVLLIEKLTELEDYFSRQGLEV</sequence>
<evidence type="ECO:0000259" key="3">
    <source>
        <dbReference type="Pfam" id="PF15386"/>
    </source>
</evidence>
<name>A0ABR3NC19_9TELE</name>
<feature type="region of interest" description="Disordered" evidence="2">
    <location>
        <begin position="892"/>
        <end position="950"/>
    </location>
</feature>
<proteinExistence type="predicted"/>
<feature type="region of interest" description="Disordered" evidence="2">
    <location>
        <begin position="426"/>
        <end position="459"/>
    </location>
</feature>
<gene>
    <name evidence="4" type="ORF">QQF64_027314</name>
</gene>
<feature type="compositionally biased region" description="Basic and acidic residues" evidence="2">
    <location>
        <begin position="924"/>
        <end position="934"/>
    </location>
</feature>
<organism evidence="4 5">
    <name type="scientific">Cirrhinus molitorella</name>
    <name type="common">mud carp</name>
    <dbReference type="NCBI Taxonomy" id="172907"/>
    <lineage>
        <taxon>Eukaryota</taxon>
        <taxon>Metazoa</taxon>
        <taxon>Chordata</taxon>
        <taxon>Craniata</taxon>
        <taxon>Vertebrata</taxon>
        <taxon>Euteleostomi</taxon>
        <taxon>Actinopterygii</taxon>
        <taxon>Neopterygii</taxon>
        <taxon>Teleostei</taxon>
        <taxon>Ostariophysi</taxon>
        <taxon>Cypriniformes</taxon>
        <taxon>Cyprinidae</taxon>
        <taxon>Labeoninae</taxon>
        <taxon>Labeonini</taxon>
        <taxon>Cirrhinus</taxon>
    </lineage>
</organism>
<feature type="compositionally biased region" description="Low complexity" evidence="2">
    <location>
        <begin position="330"/>
        <end position="343"/>
    </location>
</feature>
<feature type="compositionally biased region" description="Polar residues" evidence="2">
    <location>
        <begin position="431"/>
        <end position="442"/>
    </location>
</feature>
<evidence type="ECO:0000313" key="4">
    <source>
        <dbReference type="EMBL" id="KAL1274500.1"/>
    </source>
</evidence>
<dbReference type="Pfam" id="PF15386">
    <property type="entry name" value="Tantalus"/>
    <property type="match status" value="1"/>
</dbReference>
<dbReference type="EMBL" id="JAYMGO010000005">
    <property type="protein sequence ID" value="KAL1274500.1"/>
    <property type="molecule type" value="Genomic_DNA"/>
</dbReference>
<comment type="caution">
    <text evidence="4">The sequence shown here is derived from an EMBL/GenBank/DDBJ whole genome shotgun (WGS) entry which is preliminary data.</text>
</comment>